<dbReference type="PRINTS" id="PR00090">
    <property type="entry name" value="RNGDIOXGNASE"/>
</dbReference>
<comment type="similarity">
    <text evidence="1">Belongs to the bacterial ring-hydroxylating dioxygenase alpha subunit family.</text>
</comment>
<dbReference type="GO" id="GO:0051537">
    <property type="term" value="F:2 iron, 2 sulfur cluster binding"/>
    <property type="evidence" value="ECO:0007669"/>
    <property type="project" value="UniProtKB-KW"/>
</dbReference>
<dbReference type="GO" id="GO:0051213">
    <property type="term" value="F:dioxygenase activity"/>
    <property type="evidence" value="ECO:0007669"/>
    <property type="project" value="UniProtKB-KW"/>
</dbReference>
<dbReference type="EMBL" id="ASHL01000001">
    <property type="protein sequence ID" value="EPD14056.1"/>
    <property type="molecule type" value="Genomic_DNA"/>
</dbReference>
<dbReference type="SUPFAM" id="SSF55961">
    <property type="entry name" value="Bet v1-like"/>
    <property type="match status" value="1"/>
</dbReference>
<dbReference type="Pfam" id="PF00355">
    <property type="entry name" value="Rieske"/>
    <property type="match status" value="1"/>
</dbReference>
<proteinExistence type="inferred from homology"/>
<gene>
    <name evidence="11" type="ORF">L196_01115</name>
</gene>
<evidence type="ECO:0000256" key="8">
    <source>
        <dbReference type="ARBA" id="ARBA00023014"/>
    </source>
</evidence>
<dbReference type="Gene3D" id="3.90.380.10">
    <property type="entry name" value="Naphthalene 1,2-dioxygenase Alpha Subunit, Chain A, domain 1"/>
    <property type="match status" value="1"/>
</dbReference>
<evidence type="ECO:0000256" key="2">
    <source>
        <dbReference type="ARBA" id="ARBA00022714"/>
    </source>
</evidence>
<evidence type="ECO:0000256" key="6">
    <source>
        <dbReference type="ARBA" id="ARBA00023002"/>
    </source>
</evidence>
<organism evidence="11 12">
    <name type="scientific">Cycloclasticus pugetii</name>
    <dbReference type="NCBI Taxonomy" id="34068"/>
    <lineage>
        <taxon>Bacteria</taxon>
        <taxon>Pseudomonadati</taxon>
        <taxon>Pseudomonadota</taxon>
        <taxon>Gammaproteobacteria</taxon>
        <taxon>Thiotrichales</taxon>
        <taxon>Piscirickettsiaceae</taxon>
        <taxon>Cycloclasticus</taxon>
    </lineage>
</organism>
<reference evidence="11 12" key="1">
    <citation type="journal article" date="2013" name="Genome Announc.">
        <title>Genome Sequence of the Pyrene- and Fluoranthene-Degrading Bacterium Cycloclasticus sp. Strain PY97M.</title>
        <authorList>
            <person name="Cui Z."/>
            <person name="Xu G."/>
            <person name="Li Q."/>
            <person name="Gao W."/>
            <person name="Zheng L."/>
        </authorList>
    </citation>
    <scope>NUCLEOTIDE SEQUENCE [LARGE SCALE GENOMIC DNA]</scope>
    <source>
        <strain evidence="11 12">PY97M</strain>
    </source>
</reference>
<feature type="domain" description="Rieske" evidence="10">
    <location>
        <begin position="41"/>
        <end position="150"/>
    </location>
</feature>
<evidence type="ECO:0000313" key="12">
    <source>
        <dbReference type="Proteomes" id="UP000015462"/>
    </source>
</evidence>
<keyword evidence="4" id="KW-0058">Aromatic hydrocarbons catabolism</keyword>
<evidence type="ECO:0000259" key="10">
    <source>
        <dbReference type="PROSITE" id="PS51296"/>
    </source>
</evidence>
<dbReference type="AlphaFoldDB" id="A0AB33Z4F4"/>
<evidence type="ECO:0000256" key="4">
    <source>
        <dbReference type="ARBA" id="ARBA00022797"/>
    </source>
</evidence>
<dbReference type="PANTHER" id="PTHR43756:SF1">
    <property type="entry name" value="3-PHENYLPROPIONATE_CINNAMIC ACID DIOXYGENASE SUBUNIT ALPHA"/>
    <property type="match status" value="1"/>
</dbReference>
<dbReference type="GO" id="GO:0005506">
    <property type="term" value="F:iron ion binding"/>
    <property type="evidence" value="ECO:0007669"/>
    <property type="project" value="InterPro"/>
</dbReference>
<dbReference type="PROSITE" id="PS51296">
    <property type="entry name" value="RIESKE"/>
    <property type="match status" value="1"/>
</dbReference>
<evidence type="ECO:0000313" key="11">
    <source>
        <dbReference type="EMBL" id="EPD14056.1"/>
    </source>
</evidence>
<dbReference type="InterPro" id="IPR015881">
    <property type="entry name" value="ARHD_Rieske_2Fe_2S"/>
</dbReference>
<dbReference type="Proteomes" id="UP000015462">
    <property type="component" value="Unassembled WGS sequence"/>
</dbReference>
<dbReference type="CDD" id="cd08881">
    <property type="entry name" value="RHO_alpha_C_NDO-like"/>
    <property type="match status" value="1"/>
</dbReference>
<dbReference type="InterPro" id="IPR036922">
    <property type="entry name" value="Rieske_2Fe-2S_sf"/>
</dbReference>
<keyword evidence="5 11" id="KW-0223">Dioxygenase</keyword>
<dbReference type="InterPro" id="IPR017941">
    <property type="entry name" value="Rieske_2Fe-2S"/>
</dbReference>
<keyword evidence="8" id="KW-0411">Iron-sulfur</keyword>
<keyword evidence="12" id="KW-1185">Reference proteome</keyword>
<keyword evidence="3" id="KW-0479">Metal-binding</keyword>
<accession>A0AB33Z4F4</accession>
<protein>
    <submittedName>
        <fullName evidence="11">Aromatic-ring-hydroxylating dioxygenase subunit alpha-like protein</fullName>
    </submittedName>
</protein>
<dbReference type="Gene3D" id="2.102.10.10">
    <property type="entry name" value="Rieske [2Fe-2S] iron-sulphur domain"/>
    <property type="match status" value="1"/>
</dbReference>
<name>A0AB33Z4F4_9GAMM</name>
<evidence type="ECO:0000256" key="3">
    <source>
        <dbReference type="ARBA" id="ARBA00022723"/>
    </source>
</evidence>
<evidence type="ECO:0000256" key="7">
    <source>
        <dbReference type="ARBA" id="ARBA00023004"/>
    </source>
</evidence>
<evidence type="ECO:0000256" key="9">
    <source>
        <dbReference type="ARBA" id="ARBA00023027"/>
    </source>
</evidence>
<comment type="caution">
    <text evidence="11">The sequence shown here is derived from an EMBL/GenBank/DDBJ whole genome shotgun (WGS) entry which is preliminary data.</text>
</comment>
<dbReference type="PROSITE" id="PS00570">
    <property type="entry name" value="RING_HYDROXYL_ALPHA"/>
    <property type="match status" value="1"/>
</dbReference>
<dbReference type="SUPFAM" id="SSF50022">
    <property type="entry name" value="ISP domain"/>
    <property type="match status" value="1"/>
</dbReference>
<dbReference type="InterPro" id="IPR043266">
    <property type="entry name" value="RHO_NdoB-like_C"/>
</dbReference>
<keyword evidence="2" id="KW-0001">2Fe-2S</keyword>
<keyword evidence="7" id="KW-0408">Iron</keyword>
<evidence type="ECO:0000256" key="1">
    <source>
        <dbReference type="ARBA" id="ARBA00008751"/>
    </source>
</evidence>
<dbReference type="InterPro" id="IPR001663">
    <property type="entry name" value="Rng_hydr_dOase-A"/>
</dbReference>
<dbReference type="Pfam" id="PF00848">
    <property type="entry name" value="Ring_hydroxyl_A"/>
    <property type="match status" value="1"/>
</dbReference>
<dbReference type="PANTHER" id="PTHR43756">
    <property type="entry name" value="CHOLINE MONOOXYGENASE, CHLOROPLASTIC"/>
    <property type="match status" value="1"/>
</dbReference>
<keyword evidence="6" id="KW-0560">Oxidoreductase</keyword>
<keyword evidence="9" id="KW-0520">NAD</keyword>
<evidence type="ECO:0000256" key="5">
    <source>
        <dbReference type="ARBA" id="ARBA00022964"/>
    </source>
</evidence>
<dbReference type="RefSeq" id="WP_015005573.1">
    <property type="nucleotide sequence ID" value="NZ_JARGOU010000032.1"/>
</dbReference>
<sequence>MSRIEELKSMVDLQNGRIDRRIFWEDWIYQLELEKLFAKSWLFVAHESQVKNTGDFVTTYMGQDNVIVSRHKDGNIHVFTNSCTHRGNRICFADRGQARQFTCNYHGWAFGTDGALLGMHEETHYEGYINKAEHGLQNARVETYKGLVFACFDDEAPRLEDFLGDFRWYLDVILDQTEEGTEFIGGCIKNMYNANWKFGAENFVGDSLHVGWTHASGTRAVSKGGEVPEYMPVDPESFHANANGHGWEGGTDGVGTLALISSGDPTLVEYFENERKNMAKRLGELRARKLYGSVISATVFPNFSFLPGINTMRTWLPKGPRQFELRAWTMVNKSMPDHIREIVQNACVMTFSPSGIFEMDDGENWENATQANEGVVTRKQSLHYGLRSGTSRRDDPELPGNISKPMYSDVNQLAFYQRWMDYLSADSWDDIPKFR</sequence>
<dbReference type="InterPro" id="IPR015879">
    <property type="entry name" value="Ring_hydroxy_dOase_asu_C_dom"/>
</dbReference>